<dbReference type="Proteomes" id="UP000275368">
    <property type="component" value="Chromosome"/>
</dbReference>
<dbReference type="OrthoDB" id="383574at2"/>
<name>A0A3G9IWW9_9BACL</name>
<dbReference type="RefSeq" id="WP_125655867.1">
    <property type="nucleotide sequence ID" value="NZ_AP019308.1"/>
</dbReference>
<proteinExistence type="predicted"/>
<dbReference type="SUPFAM" id="SSF53850">
    <property type="entry name" value="Periplasmic binding protein-like II"/>
    <property type="match status" value="1"/>
</dbReference>
<dbReference type="InterPro" id="IPR050490">
    <property type="entry name" value="Bact_solute-bd_prot1"/>
</dbReference>
<dbReference type="AlphaFoldDB" id="A0A3G9IWW9"/>
<accession>A0A3G9IWW9</accession>
<dbReference type="EMBL" id="AP019308">
    <property type="protein sequence ID" value="BBH20645.1"/>
    <property type="molecule type" value="Genomic_DNA"/>
</dbReference>
<dbReference type="PANTHER" id="PTHR43649:SF27">
    <property type="entry name" value="EXTRACELLULAR SOLUTE-BINDING PROTEIN FAMILY 1"/>
    <property type="match status" value="1"/>
</dbReference>
<dbReference type="Pfam" id="PF01547">
    <property type="entry name" value="SBP_bac_1"/>
    <property type="match status" value="1"/>
</dbReference>
<reference evidence="1 2" key="1">
    <citation type="submission" date="2018-11" db="EMBL/GenBank/DDBJ databases">
        <title>Complete genome sequence of Paenibacillus baekrokdamisoli strain KCTC 33723.</title>
        <authorList>
            <person name="Kang S.W."/>
            <person name="Lee K.C."/>
            <person name="Kim K.K."/>
            <person name="Kim J.S."/>
            <person name="Kim D.S."/>
            <person name="Ko S.H."/>
            <person name="Yang S.H."/>
            <person name="Lee J.S."/>
        </authorList>
    </citation>
    <scope>NUCLEOTIDE SEQUENCE [LARGE SCALE GENOMIC DNA]</scope>
    <source>
        <strain evidence="1 2">KCTC 33723</strain>
    </source>
</reference>
<dbReference type="Gene3D" id="3.40.190.10">
    <property type="entry name" value="Periplasmic binding protein-like II"/>
    <property type="match status" value="1"/>
</dbReference>
<dbReference type="PANTHER" id="PTHR43649">
    <property type="entry name" value="ARABINOSE-BINDING PROTEIN-RELATED"/>
    <property type="match status" value="1"/>
</dbReference>
<dbReference type="KEGG" id="pbk:Back11_19900"/>
<protein>
    <submittedName>
        <fullName evidence="1">ABC transporter substrate-binding protein</fullName>
    </submittedName>
</protein>
<evidence type="ECO:0000313" key="2">
    <source>
        <dbReference type="Proteomes" id="UP000275368"/>
    </source>
</evidence>
<organism evidence="1 2">
    <name type="scientific">Paenibacillus baekrokdamisoli</name>
    <dbReference type="NCBI Taxonomy" id="1712516"/>
    <lineage>
        <taxon>Bacteria</taxon>
        <taxon>Bacillati</taxon>
        <taxon>Bacillota</taxon>
        <taxon>Bacilli</taxon>
        <taxon>Bacillales</taxon>
        <taxon>Paenibacillaceae</taxon>
        <taxon>Paenibacillus</taxon>
    </lineage>
</organism>
<sequence>MRRRLVKVTSVLLIVSTVISVYLLEPNWTSHTVKALNNQSGKLPELVPIAGSFKEGGYDEYVSKHKNAPMDGQPIIIEGENYSKVQGMKVSVLENYKGEHGKSILTQDTGEITWTFDAMQDGLYNLSMKFYSEPGKQSDIERELRIDGALPFNEAISLTFNRIWKNEKQTFDRDDRGNDLVPNQVEVPMWQQTQMKDSTGFYEEPFLFYLSKGKHSLSLTSVKEPLVIDQLKLSPPDTTPSYKEVASTYTKNGYEPVQGVLIKLQAEQALYKSSPNLLPYNDHASPAVEPFHVSKLRNNAMGGWGWRLPGQWIEWEIDVPQEGLYQMAFKNRQNYMSGMSVLRTMYIDGKLPFKELQYVPFPYGTSWQMNVIGQSEGEPYLFHLAKGKHRIRMEVTLGELAPILRSVQSSILALNAMYREIISYTGTVPDTFRDYNLEQRIPTMTEVFREQSKQLELIAERMEGPSGTSDERTAIIRTIIYQLNNMADNPESVPSRIDTFKTNVGALGSWMLSINEQPLALDYLVVSSPKAKLPKPEASSWTKLVTGAKSFAASFYENYDDFSGVQAGGQSVSVWVTSARDQAQVIKRLVDDSFTEKTGIHVNLKLVSGDVLLPSTVAGKGPDIALQVGNDLPVNYASRSALVDLSAFEGFSEIEKQFSPSAMVPYAYKGGYYALPEQQTFPVLFYRKDILENELHLKVPQTWNDVYEMLPILQKHNLQFGLPQKPLDSLGNDLVNTNIITLPPNPALAMFLFQHGGQFYKDGGKASDLDSETAIGQFKQWTDFYVNYKIPIAADFANRFRTGEMPIGITDYTMYNKLSVFAPEIKGLWSFAPVPGTVGEDGTLHREVGSGGSASVMFEHTKNKEAAWAFLKWWTGTDTQIAYGRQMEIRMGASARYPTANLQALAALPWPTKDYQKLKEQLRWVQGIPEVPGGYLTGRNIDNAFRRIVVQGDDPRETVDNYVRIMNEEITLKRKEFHIPDKK</sequence>
<evidence type="ECO:0000313" key="1">
    <source>
        <dbReference type="EMBL" id="BBH20645.1"/>
    </source>
</evidence>
<dbReference type="Gene3D" id="2.60.120.260">
    <property type="entry name" value="Galactose-binding domain-like"/>
    <property type="match status" value="2"/>
</dbReference>
<dbReference type="InterPro" id="IPR006059">
    <property type="entry name" value="SBP"/>
</dbReference>
<keyword evidence="2" id="KW-1185">Reference proteome</keyword>
<dbReference type="CDD" id="cd14489">
    <property type="entry name" value="CBM_SBP_bac_1_like"/>
    <property type="match status" value="1"/>
</dbReference>
<gene>
    <name evidence="1" type="ORF">Back11_19900</name>
</gene>